<accession>A0A1R3IVQ1</accession>
<evidence type="ECO:0000313" key="1">
    <source>
        <dbReference type="EMBL" id="OMO86646.1"/>
    </source>
</evidence>
<proteinExistence type="predicted"/>
<evidence type="ECO:0000313" key="2">
    <source>
        <dbReference type="Proteomes" id="UP000188268"/>
    </source>
</evidence>
<dbReference type="EMBL" id="AWWV01009426">
    <property type="protein sequence ID" value="OMO86646.1"/>
    <property type="molecule type" value="Genomic_DNA"/>
</dbReference>
<dbReference type="Gramene" id="OMO86646">
    <property type="protein sequence ID" value="OMO86646"/>
    <property type="gene ID" value="CCACVL1_09539"/>
</dbReference>
<dbReference type="AlphaFoldDB" id="A0A1R3IVQ1"/>
<name>A0A1R3IVQ1_COCAP</name>
<protein>
    <submittedName>
        <fullName evidence="1">Uncharacterized protein</fullName>
    </submittedName>
</protein>
<dbReference type="Proteomes" id="UP000188268">
    <property type="component" value="Unassembled WGS sequence"/>
</dbReference>
<organism evidence="1 2">
    <name type="scientific">Corchorus capsularis</name>
    <name type="common">Jute</name>
    <dbReference type="NCBI Taxonomy" id="210143"/>
    <lineage>
        <taxon>Eukaryota</taxon>
        <taxon>Viridiplantae</taxon>
        <taxon>Streptophyta</taxon>
        <taxon>Embryophyta</taxon>
        <taxon>Tracheophyta</taxon>
        <taxon>Spermatophyta</taxon>
        <taxon>Magnoliopsida</taxon>
        <taxon>eudicotyledons</taxon>
        <taxon>Gunneridae</taxon>
        <taxon>Pentapetalae</taxon>
        <taxon>rosids</taxon>
        <taxon>malvids</taxon>
        <taxon>Malvales</taxon>
        <taxon>Malvaceae</taxon>
        <taxon>Grewioideae</taxon>
        <taxon>Apeibeae</taxon>
        <taxon>Corchorus</taxon>
    </lineage>
</organism>
<keyword evidence="2" id="KW-1185">Reference proteome</keyword>
<reference evidence="1 2" key="1">
    <citation type="submission" date="2013-09" db="EMBL/GenBank/DDBJ databases">
        <title>Corchorus capsularis genome sequencing.</title>
        <authorList>
            <person name="Alam M."/>
            <person name="Haque M.S."/>
            <person name="Islam M.S."/>
            <person name="Emdad E.M."/>
            <person name="Islam M.M."/>
            <person name="Ahmed B."/>
            <person name="Halim A."/>
            <person name="Hossen Q.M.M."/>
            <person name="Hossain M.Z."/>
            <person name="Ahmed R."/>
            <person name="Khan M.M."/>
            <person name="Islam R."/>
            <person name="Rashid M.M."/>
            <person name="Khan S.A."/>
            <person name="Rahman M.S."/>
            <person name="Alam M."/>
        </authorList>
    </citation>
    <scope>NUCLEOTIDE SEQUENCE [LARGE SCALE GENOMIC DNA]</scope>
    <source>
        <strain evidence="2">cv. CVL-1</strain>
        <tissue evidence="1">Whole seedling</tissue>
    </source>
</reference>
<gene>
    <name evidence="1" type="ORF">CCACVL1_09539</name>
</gene>
<sequence>MAIWVCEINGLEELEKLLIAKEE</sequence>
<comment type="caution">
    <text evidence="1">The sequence shown here is derived from an EMBL/GenBank/DDBJ whole genome shotgun (WGS) entry which is preliminary data.</text>
</comment>